<reference evidence="1 2" key="1">
    <citation type="journal article" date="2016" name="C (Basel)">
        <title>Selective Growth of and Electricity Production by Marine Exoelectrogenic Bacteria in Self-Aggregated Hydrogel of Microbially Reduced Graphene Oxide.</title>
        <authorList>
            <person name="Yoshida N."/>
            <person name="Goto Y."/>
            <person name="Miyata Y."/>
        </authorList>
    </citation>
    <scope>NUCLEOTIDE SEQUENCE [LARGE SCALE GENOMIC DNA]</scope>
    <source>
        <strain evidence="1 2">NIT-T3</strain>
    </source>
</reference>
<sequence length="520" mass="58224">MDVLSYPILFVKKMAILCILLFLLVPAMAGAQESFEQQLQEDALAIFHARAELQRVMSFVGSRPDIFAVEKVKDARILDRQQRMAAWSAWASLLDAVATLDSLGKEHKGFWRLGDDRQKRASFRLFQASFLTAYRYGLEFIHLADKDPGFDTLLNEAVPEFGLPDRTFASFKFRILNLGRGTEFAALQALSLTFSEGESAALSEAIAEDSAYIWKMGEGRGEALTVQNALKVVEDFGRMAWFPVQKGVSNWMGATRVRRKGDALISLEQIKALQPKLQPGDILLQRREWYMSNLGLPGFWTHVALYVGTPEERKTFFTGDQVQQWVRSLGQADGEFESLLQAQYPTAYARSLQTDKLGDAPRVVEAIAEGVSFTTLEHSAAADSLAVLRPRLPLVAKAAAVKRAFQYSGRPYDFEFDFRTDSALVCSELVFKAYEGGGELPRYRFPLVEILGRPLTPPNEMARQFDAEWGTESAQGELVVFLDGYEKAGLAVEAPVAEFRQSWRRPKWHVLLQDAPLPGG</sequence>
<protein>
    <recommendedName>
        <fullName evidence="3">Permuted papain-like amidase YaeF/Yiix C92 family enzyme</fullName>
    </recommendedName>
</protein>
<dbReference type="InterPro" id="IPR038765">
    <property type="entry name" value="Papain-like_cys_pep_sf"/>
</dbReference>
<accession>A0ABM8HRP8</accession>
<proteinExistence type="predicted"/>
<dbReference type="InterPro" id="IPR024453">
    <property type="entry name" value="Peptidase_C92"/>
</dbReference>
<dbReference type="Gene3D" id="3.90.1720.10">
    <property type="entry name" value="endopeptidase domain like (from Nostoc punctiforme)"/>
    <property type="match status" value="1"/>
</dbReference>
<reference evidence="1 2" key="2">
    <citation type="journal article" date="2021" name="Int. J. Syst. Evol. Microbiol.">
        <title>Isolation and Polyphasic Characterization of Desulfuromonas versatilis sp. Nov., an Electrogenic Bacteria Capable of Versatile Metabolism Isolated from a Graphene Oxide-Reducing Enrichment Culture.</title>
        <authorList>
            <person name="Xie L."/>
            <person name="Yoshida N."/>
            <person name="Ishii S."/>
            <person name="Meng L."/>
        </authorList>
    </citation>
    <scope>NUCLEOTIDE SEQUENCE [LARGE SCALE GENOMIC DNA]</scope>
    <source>
        <strain evidence="1 2">NIT-T3</strain>
    </source>
</reference>
<evidence type="ECO:0008006" key="3">
    <source>
        <dbReference type="Google" id="ProtNLM"/>
    </source>
</evidence>
<organism evidence="1 2">
    <name type="scientific">Desulfuromonas versatilis</name>
    <dbReference type="NCBI Taxonomy" id="2802975"/>
    <lineage>
        <taxon>Bacteria</taxon>
        <taxon>Pseudomonadati</taxon>
        <taxon>Thermodesulfobacteriota</taxon>
        <taxon>Desulfuromonadia</taxon>
        <taxon>Desulfuromonadales</taxon>
        <taxon>Desulfuromonadaceae</taxon>
        <taxon>Desulfuromonas</taxon>
    </lineage>
</organism>
<evidence type="ECO:0000313" key="1">
    <source>
        <dbReference type="EMBL" id="BCR03112.1"/>
    </source>
</evidence>
<evidence type="ECO:0000313" key="2">
    <source>
        <dbReference type="Proteomes" id="UP001319827"/>
    </source>
</evidence>
<dbReference type="Proteomes" id="UP001319827">
    <property type="component" value="Chromosome"/>
</dbReference>
<dbReference type="Pfam" id="PF05708">
    <property type="entry name" value="Peptidase_C92"/>
    <property type="match status" value="1"/>
</dbReference>
<keyword evidence="2" id="KW-1185">Reference proteome</keyword>
<dbReference type="SUPFAM" id="SSF54001">
    <property type="entry name" value="Cysteine proteinases"/>
    <property type="match status" value="1"/>
</dbReference>
<dbReference type="EMBL" id="AP024355">
    <property type="protein sequence ID" value="BCR03112.1"/>
    <property type="molecule type" value="Genomic_DNA"/>
</dbReference>
<name>A0ABM8HRP8_9BACT</name>
<gene>
    <name evidence="1" type="ORF">DESUT3_01810</name>
</gene>